<dbReference type="CDD" id="cd06171">
    <property type="entry name" value="Sigma70_r4"/>
    <property type="match status" value="1"/>
</dbReference>
<gene>
    <name evidence="10" type="ORF">ACFFRE_09350</name>
</gene>
<evidence type="ECO:0000313" key="11">
    <source>
        <dbReference type="Proteomes" id="UP001589788"/>
    </source>
</evidence>
<dbReference type="InterPro" id="IPR007627">
    <property type="entry name" value="RNA_pol_sigma70_r2"/>
</dbReference>
<feature type="domain" description="RNA polymerase sigma factor 70 region 4 type 2" evidence="9">
    <location>
        <begin position="145"/>
        <end position="197"/>
    </location>
</feature>
<dbReference type="RefSeq" id="WP_377789900.1">
    <property type="nucleotide sequence ID" value="NZ_JBHLYQ010000091.1"/>
</dbReference>
<dbReference type="EMBL" id="JBHLYQ010000091">
    <property type="protein sequence ID" value="MFC0082347.1"/>
    <property type="molecule type" value="Genomic_DNA"/>
</dbReference>
<dbReference type="Proteomes" id="UP001589788">
    <property type="component" value="Unassembled WGS sequence"/>
</dbReference>
<dbReference type="Gene3D" id="1.10.10.10">
    <property type="entry name" value="Winged helix-like DNA-binding domain superfamily/Winged helix DNA-binding domain"/>
    <property type="match status" value="1"/>
</dbReference>
<feature type="non-terminal residue" evidence="10">
    <location>
        <position position="295"/>
    </location>
</feature>
<evidence type="ECO:0000256" key="7">
    <source>
        <dbReference type="SAM" id="MobiDB-lite"/>
    </source>
</evidence>
<keyword evidence="11" id="KW-1185">Reference proteome</keyword>
<dbReference type="InterPro" id="IPR036388">
    <property type="entry name" value="WH-like_DNA-bd_sf"/>
</dbReference>
<sequence>MTTIVDRGAGPAVRSGPPGRRSGDVDLARDAELVARAQAGDPAAFAELYETYHDRLLRVCARRLRDRDLAEEVVQEAFARAWRALPSFGGERRFYPWLSVIAAHLCIDEETRRRRVAPVAELAVSRLVSDEDTGEDRVVAASDREVVADALRRLSGRHRRLLLAREELGWSYQEIAAAEGVPVSTVETALFRARRTLRKLVLAAQDGTRASALAVLGGLLGLRRRLFGAQQALTSSLSSAPAVSGLAKGTVALAVLGAGVAAGTLLGPASPTPARPRVQAAAPVPPRPSAGVASA</sequence>
<dbReference type="Pfam" id="PF08281">
    <property type="entry name" value="Sigma70_r4_2"/>
    <property type="match status" value="1"/>
</dbReference>
<dbReference type="PANTHER" id="PTHR43133:SF52">
    <property type="entry name" value="ECF RNA POLYMERASE SIGMA FACTOR SIGL"/>
    <property type="match status" value="1"/>
</dbReference>
<keyword evidence="3 6" id="KW-0731">Sigma factor</keyword>
<dbReference type="InterPro" id="IPR014284">
    <property type="entry name" value="RNA_pol_sigma-70_dom"/>
</dbReference>
<feature type="region of interest" description="Disordered" evidence="7">
    <location>
        <begin position="269"/>
        <end position="295"/>
    </location>
</feature>
<keyword evidence="4 6" id="KW-0238">DNA-binding</keyword>
<protein>
    <recommendedName>
        <fullName evidence="6">RNA polymerase sigma factor</fullName>
    </recommendedName>
</protein>
<dbReference type="SUPFAM" id="SSF88946">
    <property type="entry name" value="Sigma2 domain of RNA polymerase sigma factors"/>
    <property type="match status" value="1"/>
</dbReference>
<evidence type="ECO:0000256" key="6">
    <source>
        <dbReference type="RuleBase" id="RU000716"/>
    </source>
</evidence>
<evidence type="ECO:0000313" key="10">
    <source>
        <dbReference type="EMBL" id="MFC0082347.1"/>
    </source>
</evidence>
<dbReference type="InterPro" id="IPR013324">
    <property type="entry name" value="RNA_pol_sigma_r3/r4-like"/>
</dbReference>
<evidence type="ECO:0000259" key="9">
    <source>
        <dbReference type="Pfam" id="PF08281"/>
    </source>
</evidence>
<evidence type="ECO:0000256" key="3">
    <source>
        <dbReference type="ARBA" id="ARBA00023082"/>
    </source>
</evidence>
<comment type="similarity">
    <text evidence="1 6">Belongs to the sigma-70 factor family. ECF subfamily.</text>
</comment>
<keyword evidence="5 6" id="KW-0804">Transcription</keyword>
<evidence type="ECO:0000259" key="8">
    <source>
        <dbReference type="Pfam" id="PF04542"/>
    </source>
</evidence>
<comment type="caution">
    <text evidence="10">The sequence shown here is derived from an EMBL/GenBank/DDBJ whole genome shotgun (WGS) entry which is preliminary data.</text>
</comment>
<dbReference type="InterPro" id="IPR039425">
    <property type="entry name" value="RNA_pol_sigma-70-like"/>
</dbReference>
<dbReference type="PROSITE" id="PS01063">
    <property type="entry name" value="SIGMA70_ECF"/>
    <property type="match status" value="1"/>
</dbReference>
<dbReference type="InterPro" id="IPR013325">
    <property type="entry name" value="RNA_pol_sigma_r2"/>
</dbReference>
<reference evidence="10 11" key="1">
    <citation type="submission" date="2024-09" db="EMBL/GenBank/DDBJ databases">
        <authorList>
            <person name="Sun Q."/>
            <person name="Mori K."/>
        </authorList>
    </citation>
    <scope>NUCLEOTIDE SEQUENCE [LARGE SCALE GENOMIC DNA]</scope>
    <source>
        <strain evidence="10 11">JCM 15389</strain>
    </source>
</reference>
<feature type="domain" description="RNA polymerase sigma-70 region 2" evidence="8">
    <location>
        <begin position="48"/>
        <end position="115"/>
    </location>
</feature>
<dbReference type="Pfam" id="PF04542">
    <property type="entry name" value="Sigma70_r2"/>
    <property type="match status" value="1"/>
</dbReference>
<accession>A0ABV6C7X7</accession>
<dbReference type="Gene3D" id="1.10.1740.10">
    <property type="match status" value="1"/>
</dbReference>
<dbReference type="PANTHER" id="PTHR43133">
    <property type="entry name" value="RNA POLYMERASE ECF-TYPE SIGMA FACTO"/>
    <property type="match status" value="1"/>
</dbReference>
<evidence type="ECO:0000256" key="4">
    <source>
        <dbReference type="ARBA" id="ARBA00023125"/>
    </source>
</evidence>
<dbReference type="SUPFAM" id="SSF88659">
    <property type="entry name" value="Sigma3 and sigma4 domains of RNA polymerase sigma factors"/>
    <property type="match status" value="1"/>
</dbReference>
<organism evidence="10 11">
    <name type="scientific">Aciditerrimonas ferrireducens</name>
    <dbReference type="NCBI Taxonomy" id="667306"/>
    <lineage>
        <taxon>Bacteria</taxon>
        <taxon>Bacillati</taxon>
        <taxon>Actinomycetota</taxon>
        <taxon>Acidimicrobiia</taxon>
        <taxon>Acidimicrobiales</taxon>
        <taxon>Acidimicrobiaceae</taxon>
        <taxon>Aciditerrimonas</taxon>
    </lineage>
</organism>
<keyword evidence="2 6" id="KW-0805">Transcription regulation</keyword>
<proteinExistence type="inferred from homology"/>
<dbReference type="InterPro" id="IPR013249">
    <property type="entry name" value="RNA_pol_sigma70_r4_t2"/>
</dbReference>
<feature type="region of interest" description="Disordered" evidence="7">
    <location>
        <begin position="1"/>
        <end position="24"/>
    </location>
</feature>
<name>A0ABV6C7X7_9ACTN</name>
<dbReference type="InterPro" id="IPR000838">
    <property type="entry name" value="RNA_pol_sigma70_ECF_CS"/>
</dbReference>
<evidence type="ECO:0000256" key="1">
    <source>
        <dbReference type="ARBA" id="ARBA00010641"/>
    </source>
</evidence>
<dbReference type="NCBIfam" id="TIGR02937">
    <property type="entry name" value="sigma70-ECF"/>
    <property type="match status" value="1"/>
</dbReference>
<evidence type="ECO:0000256" key="5">
    <source>
        <dbReference type="ARBA" id="ARBA00023163"/>
    </source>
</evidence>
<evidence type="ECO:0000256" key="2">
    <source>
        <dbReference type="ARBA" id="ARBA00023015"/>
    </source>
</evidence>